<comment type="caution">
    <text evidence="2">The sequence shown here is derived from an EMBL/GenBank/DDBJ whole genome shotgun (WGS) entry which is preliminary data.</text>
</comment>
<sequence>MPGLPGGPADAAYGPWRARRTYRRISHREGLAMRSVTYAMSVSLDGYIVGPDGGFDWTVPDEEVFRFATDEVRNLGVHLMGRRLYETMLYWEGVDQNPSLDFSTREFAALWRRLPKVVFSTTLDAVSGNARLATGGPAEEIARLRAEPGEGDIAIGGAALAAAAAAADLIDEYRVRVYPVLVGGGVPYFPRHGRRVDLTRVETRAFDSGVVFLRYRVDRRPGAGVADGDGT</sequence>
<dbReference type="Proteomes" id="UP001501000">
    <property type="component" value="Unassembled WGS sequence"/>
</dbReference>
<reference evidence="3" key="1">
    <citation type="journal article" date="2019" name="Int. J. Syst. Evol. Microbiol.">
        <title>The Global Catalogue of Microorganisms (GCM) 10K type strain sequencing project: providing services to taxonomists for standard genome sequencing and annotation.</title>
        <authorList>
            <consortium name="The Broad Institute Genomics Platform"/>
            <consortium name="The Broad Institute Genome Sequencing Center for Infectious Disease"/>
            <person name="Wu L."/>
            <person name="Ma J."/>
        </authorList>
    </citation>
    <scope>NUCLEOTIDE SEQUENCE [LARGE SCALE GENOMIC DNA]</scope>
    <source>
        <strain evidence="3">JCM 16956</strain>
    </source>
</reference>
<feature type="domain" description="Bacterial bifunctional deaminase-reductase C-terminal" evidence="1">
    <location>
        <begin position="35"/>
        <end position="212"/>
    </location>
</feature>
<gene>
    <name evidence="2" type="ORF">GCM10022244_49340</name>
</gene>
<name>A0ABP7N5K5_9ACTN</name>
<evidence type="ECO:0000259" key="1">
    <source>
        <dbReference type="Pfam" id="PF01872"/>
    </source>
</evidence>
<dbReference type="InterPro" id="IPR050765">
    <property type="entry name" value="Riboflavin_Biosynth_HTPR"/>
</dbReference>
<dbReference type="Pfam" id="PF01872">
    <property type="entry name" value="RibD_C"/>
    <property type="match status" value="1"/>
</dbReference>
<dbReference type="PANTHER" id="PTHR38011:SF11">
    <property type="entry name" value="2,5-DIAMINO-6-RIBOSYLAMINO-4(3H)-PYRIMIDINONE 5'-PHOSPHATE REDUCTASE"/>
    <property type="match status" value="1"/>
</dbReference>
<dbReference type="Gene3D" id="3.40.430.10">
    <property type="entry name" value="Dihydrofolate Reductase, subunit A"/>
    <property type="match status" value="1"/>
</dbReference>
<dbReference type="InterPro" id="IPR002734">
    <property type="entry name" value="RibDG_C"/>
</dbReference>
<keyword evidence="3" id="KW-1185">Reference proteome</keyword>
<dbReference type="PANTHER" id="PTHR38011">
    <property type="entry name" value="DIHYDROFOLATE REDUCTASE FAMILY PROTEIN (AFU_ORTHOLOGUE AFUA_8G06820)"/>
    <property type="match status" value="1"/>
</dbReference>
<proteinExistence type="predicted"/>
<evidence type="ECO:0000313" key="2">
    <source>
        <dbReference type="EMBL" id="GAA3935111.1"/>
    </source>
</evidence>
<dbReference type="EMBL" id="BAABAJ010000021">
    <property type="protein sequence ID" value="GAA3935111.1"/>
    <property type="molecule type" value="Genomic_DNA"/>
</dbReference>
<organism evidence="2 3">
    <name type="scientific">Streptomyces gulbargensis</name>
    <dbReference type="NCBI Taxonomy" id="364901"/>
    <lineage>
        <taxon>Bacteria</taxon>
        <taxon>Bacillati</taxon>
        <taxon>Actinomycetota</taxon>
        <taxon>Actinomycetes</taxon>
        <taxon>Kitasatosporales</taxon>
        <taxon>Streptomycetaceae</taxon>
        <taxon>Streptomyces</taxon>
    </lineage>
</organism>
<accession>A0ABP7N5K5</accession>
<dbReference type="SUPFAM" id="SSF53597">
    <property type="entry name" value="Dihydrofolate reductase-like"/>
    <property type="match status" value="1"/>
</dbReference>
<evidence type="ECO:0000313" key="3">
    <source>
        <dbReference type="Proteomes" id="UP001501000"/>
    </source>
</evidence>
<protein>
    <submittedName>
        <fullName evidence="2">Dihydrofolate reductase family protein</fullName>
    </submittedName>
</protein>
<dbReference type="InterPro" id="IPR024072">
    <property type="entry name" value="DHFR-like_dom_sf"/>
</dbReference>